<sequence>MDGSIPGFIRNIPQFVITDNSVYDSKQDTDEC</sequence>
<dbReference type="STRING" id="1238424.J07HQW1_01075"/>
<gene>
    <name evidence="1" type="ORF">J07HQW1_01075</name>
</gene>
<protein>
    <submittedName>
        <fullName evidence="1">Uncharacterized protein</fullName>
    </submittedName>
</protein>
<dbReference type="Proteomes" id="UP000030649">
    <property type="component" value="Unassembled WGS sequence"/>
</dbReference>
<name>U1N3T6_9EURY</name>
<dbReference type="EMBL" id="KE356560">
    <property type="protein sequence ID" value="ERG91043.1"/>
    <property type="molecule type" value="Genomic_DNA"/>
</dbReference>
<organism evidence="1 2">
    <name type="scientific">Haloquadratum walsbyi J07HQW1</name>
    <dbReference type="NCBI Taxonomy" id="1238424"/>
    <lineage>
        <taxon>Archaea</taxon>
        <taxon>Methanobacteriati</taxon>
        <taxon>Methanobacteriota</taxon>
        <taxon>Stenosarchaea group</taxon>
        <taxon>Halobacteria</taxon>
        <taxon>Halobacteriales</taxon>
        <taxon>Haloferacaceae</taxon>
        <taxon>Haloquadratum</taxon>
    </lineage>
</organism>
<evidence type="ECO:0000313" key="1">
    <source>
        <dbReference type="EMBL" id="ERG91043.1"/>
    </source>
</evidence>
<evidence type="ECO:0000313" key="2">
    <source>
        <dbReference type="Proteomes" id="UP000030649"/>
    </source>
</evidence>
<accession>U1N3T6</accession>
<dbReference type="HOGENOM" id="CLU_3387452_0_0_2"/>
<reference evidence="1 2" key="1">
    <citation type="journal article" date="2013" name="PLoS ONE">
        <title>Assembly-driven community genomics of a hypersaline microbial ecosystem.</title>
        <authorList>
            <person name="Podell S."/>
            <person name="Ugalde J.A."/>
            <person name="Narasingarao P."/>
            <person name="Banfield J.F."/>
            <person name="Heidelberg K.B."/>
            <person name="Allen E.E."/>
        </authorList>
    </citation>
    <scope>NUCLEOTIDE SEQUENCE [LARGE SCALE GENOMIC DNA]</scope>
    <source>
        <strain evidence="2">J07HQW1</strain>
    </source>
</reference>
<proteinExistence type="predicted"/>
<dbReference type="AlphaFoldDB" id="U1N3T6"/>